<accession>A0A4R8MID8</accession>
<dbReference type="EMBL" id="SORO01000009">
    <property type="protein sequence ID" value="TDY66131.1"/>
    <property type="molecule type" value="Genomic_DNA"/>
</dbReference>
<protein>
    <submittedName>
        <fullName evidence="1">Uncharacterized protein</fullName>
    </submittedName>
</protein>
<gene>
    <name evidence="1" type="ORF">CLV96_3984</name>
</gene>
<comment type="caution">
    <text evidence="1">The sequence shown here is derived from an EMBL/GenBank/DDBJ whole genome shotgun (WGS) entry which is preliminary data.</text>
</comment>
<reference evidence="1 2" key="1">
    <citation type="submission" date="2019-03" db="EMBL/GenBank/DDBJ databases">
        <title>Genomic Encyclopedia of Archaeal and Bacterial Type Strains, Phase II (KMG-II): from individual species to whole genera.</title>
        <authorList>
            <person name="Goeker M."/>
        </authorList>
    </citation>
    <scope>NUCLEOTIDE SEQUENCE [LARGE SCALE GENOMIC DNA]</scope>
    <source>
        <strain evidence="1 2">DSM 21537</strain>
    </source>
</reference>
<evidence type="ECO:0000313" key="2">
    <source>
        <dbReference type="Proteomes" id="UP000294684"/>
    </source>
</evidence>
<name>A0A4R8MID8_LEPME</name>
<organism evidence="1 2">
    <name type="scientific">Leptospira meyeri</name>
    <dbReference type="NCBI Taxonomy" id="29508"/>
    <lineage>
        <taxon>Bacteria</taxon>
        <taxon>Pseudomonadati</taxon>
        <taxon>Spirochaetota</taxon>
        <taxon>Spirochaetia</taxon>
        <taxon>Leptospirales</taxon>
        <taxon>Leptospiraceae</taxon>
        <taxon>Leptospira</taxon>
    </lineage>
</organism>
<proteinExistence type="predicted"/>
<evidence type="ECO:0000313" key="1">
    <source>
        <dbReference type="EMBL" id="TDY66131.1"/>
    </source>
</evidence>
<dbReference type="Proteomes" id="UP000294684">
    <property type="component" value="Unassembled WGS sequence"/>
</dbReference>
<keyword evidence="2" id="KW-1185">Reference proteome</keyword>
<dbReference type="AlphaFoldDB" id="A0A4R8MID8"/>
<sequence>MAKSILKQISESLLGTGHLKIEDFKSESILAQKIIDIIDSSHFHLVIDHRKTIENLAKKFYDSKNLEISIFFYSLYFEQTLNYIIHVQLIKNGKNPNLTKNIIKATNIEAKLSWVLELLNLPEINEKHKKIILLVSQERNSFIHYKWMDDSNHINIKLFFKSYNINKTIIYLKKYESRIRFNGNKKNLRKTSK</sequence>